<reference evidence="2 3" key="1">
    <citation type="submission" date="2019-06" db="EMBL/GenBank/DDBJ databases">
        <title>Sequencing the genomes of 1000 actinobacteria strains.</title>
        <authorList>
            <person name="Klenk H.-P."/>
        </authorList>
    </citation>
    <scope>NUCLEOTIDE SEQUENCE [LARGE SCALE GENOMIC DNA]</scope>
    <source>
        <strain evidence="2 3">DSM 105492</strain>
    </source>
</reference>
<protein>
    <submittedName>
        <fullName evidence="2">RibD domain-containing protein</fullName>
    </submittedName>
</protein>
<feature type="domain" description="Bacterial bifunctional deaminase-reductase C-terminal" evidence="1">
    <location>
        <begin position="3"/>
        <end position="186"/>
    </location>
</feature>
<dbReference type="AlphaFoldDB" id="A0A543F1S2"/>
<dbReference type="SUPFAM" id="SSF53597">
    <property type="entry name" value="Dihydrofolate reductase-like"/>
    <property type="match status" value="1"/>
</dbReference>
<dbReference type="RefSeq" id="WP_141894084.1">
    <property type="nucleotide sequence ID" value="NZ_BAABLH010000021.1"/>
</dbReference>
<evidence type="ECO:0000259" key="1">
    <source>
        <dbReference type="Pfam" id="PF01872"/>
    </source>
</evidence>
<dbReference type="InterPro" id="IPR024072">
    <property type="entry name" value="DHFR-like_dom_sf"/>
</dbReference>
<name>A0A543F1S2_9MICO</name>
<dbReference type="Gene3D" id="3.40.430.10">
    <property type="entry name" value="Dihydrofolate Reductase, subunit A"/>
    <property type="match status" value="1"/>
</dbReference>
<gene>
    <name evidence="2" type="ORF">FB391_1800</name>
</gene>
<dbReference type="Proteomes" id="UP000320235">
    <property type="component" value="Unassembled WGS sequence"/>
</dbReference>
<organism evidence="2 3">
    <name type="scientific">Microbacterium kyungheense</name>
    <dbReference type="NCBI Taxonomy" id="1263636"/>
    <lineage>
        <taxon>Bacteria</taxon>
        <taxon>Bacillati</taxon>
        <taxon>Actinomycetota</taxon>
        <taxon>Actinomycetes</taxon>
        <taxon>Micrococcales</taxon>
        <taxon>Microbacteriaceae</taxon>
        <taxon>Microbacterium</taxon>
    </lineage>
</organism>
<proteinExistence type="predicted"/>
<dbReference type="InterPro" id="IPR002734">
    <property type="entry name" value="RibDG_C"/>
</dbReference>
<dbReference type="GO" id="GO:0009231">
    <property type="term" value="P:riboflavin biosynthetic process"/>
    <property type="evidence" value="ECO:0007669"/>
    <property type="project" value="InterPro"/>
</dbReference>
<sequence>MRTLTVCNFVTVDGRYEDDDHDIVSFFEHWHPDYHGADSFDHYTAELTRASGTMVLSGRRSALGNLEYWTGVRGDPDATAIRREFAELILGIEKIVVSDTIAHADIAPYENIRIVRIADARAEIAALKQGDGPGILILLGRVLWNDLMRAGLVDELHLVTFPLIAGGGVPLFDARPPVALKLLETRVWVESGNVLMRWRVDPDRRRPAGAASAPN</sequence>
<dbReference type="EMBL" id="VFPE01000002">
    <property type="protein sequence ID" value="TQM27772.1"/>
    <property type="molecule type" value="Genomic_DNA"/>
</dbReference>
<dbReference type="Pfam" id="PF01872">
    <property type="entry name" value="RibD_C"/>
    <property type="match status" value="1"/>
</dbReference>
<accession>A0A543F1S2</accession>
<comment type="caution">
    <text evidence="2">The sequence shown here is derived from an EMBL/GenBank/DDBJ whole genome shotgun (WGS) entry which is preliminary data.</text>
</comment>
<keyword evidence="3" id="KW-1185">Reference proteome</keyword>
<evidence type="ECO:0000313" key="3">
    <source>
        <dbReference type="Proteomes" id="UP000320235"/>
    </source>
</evidence>
<dbReference type="OrthoDB" id="7342392at2"/>
<evidence type="ECO:0000313" key="2">
    <source>
        <dbReference type="EMBL" id="TQM27772.1"/>
    </source>
</evidence>
<dbReference type="GO" id="GO:0008703">
    <property type="term" value="F:5-amino-6-(5-phosphoribosylamino)uracil reductase activity"/>
    <property type="evidence" value="ECO:0007669"/>
    <property type="project" value="InterPro"/>
</dbReference>